<dbReference type="InterPro" id="IPR036163">
    <property type="entry name" value="HMA_dom_sf"/>
</dbReference>
<evidence type="ECO:0000256" key="3">
    <source>
        <dbReference type="ARBA" id="ARBA00023288"/>
    </source>
</evidence>
<dbReference type="STRING" id="4537.A0A0E0KE83"/>
<proteinExistence type="inferred from homology"/>
<reference evidence="8" key="2">
    <citation type="submission" date="2018-05" db="EMBL/GenBank/DDBJ databases">
        <title>OpunRS2 (Oryza punctata Reference Sequence Version 2).</title>
        <authorList>
            <person name="Zhang J."/>
            <person name="Kudrna D."/>
            <person name="Lee S."/>
            <person name="Talag J."/>
            <person name="Welchert J."/>
            <person name="Wing R.A."/>
        </authorList>
    </citation>
    <scope>NUCLEOTIDE SEQUENCE [LARGE SCALE GENOMIC DNA]</scope>
</reference>
<feature type="compositionally biased region" description="Basic and acidic residues" evidence="6">
    <location>
        <begin position="127"/>
        <end position="150"/>
    </location>
</feature>
<dbReference type="SUPFAM" id="SSF55008">
    <property type="entry name" value="HMA, heavy metal-associated domain"/>
    <property type="match status" value="1"/>
</dbReference>
<keyword evidence="1" id="KW-0488">Methylation</keyword>
<dbReference type="PANTHER" id="PTHR45811">
    <property type="entry name" value="COPPER TRANSPORT PROTEIN FAMILY-RELATED"/>
    <property type="match status" value="1"/>
</dbReference>
<dbReference type="Gramene" id="OPUNC03G17990.1">
    <property type="protein sequence ID" value="OPUNC03G17990.1"/>
    <property type="gene ID" value="OPUNC03G17990"/>
</dbReference>
<keyword evidence="2" id="KW-0479">Metal-binding</keyword>
<dbReference type="GO" id="GO:0046872">
    <property type="term" value="F:metal ion binding"/>
    <property type="evidence" value="ECO:0007669"/>
    <property type="project" value="UniProtKB-KW"/>
</dbReference>
<dbReference type="PROSITE" id="PS50846">
    <property type="entry name" value="HMA_2"/>
    <property type="match status" value="1"/>
</dbReference>
<dbReference type="InterPro" id="IPR006121">
    <property type="entry name" value="HMA_dom"/>
</dbReference>
<evidence type="ECO:0000256" key="6">
    <source>
        <dbReference type="SAM" id="MobiDB-lite"/>
    </source>
</evidence>
<dbReference type="InterPro" id="IPR051863">
    <property type="entry name" value="HIPP"/>
</dbReference>
<keyword evidence="4" id="KW-0636">Prenylation</keyword>
<evidence type="ECO:0000256" key="2">
    <source>
        <dbReference type="ARBA" id="ARBA00022723"/>
    </source>
</evidence>
<evidence type="ECO:0000256" key="1">
    <source>
        <dbReference type="ARBA" id="ARBA00022481"/>
    </source>
</evidence>
<dbReference type="HOGENOM" id="CLU_092610_10_0_1"/>
<dbReference type="Pfam" id="PF00403">
    <property type="entry name" value="HMA"/>
    <property type="match status" value="1"/>
</dbReference>
<dbReference type="eggNOG" id="KOG1603">
    <property type="taxonomic scope" value="Eukaryota"/>
</dbReference>
<protein>
    <recommendedName>
        <fullName evidence="7">HMA domain-containing protein</fullName>
    </recommendedName>
</protein>
<reference evidence="8" key="1">
    <citation type="submission" date="2015-04" db="UniProtKB">
        <authorList>
            <consortium name="EnsemblPlants"/>
        </authorList>
    </citation>
    <scope>IDENTIFICATION</scope>
</reference>
<evidence type="ECO:0000256" key="4">
    <source>
        <dbReference type="ARBA" id="ARBA00023289"/>
    </source>
</evidence>
<feature type="domain" description="HMA" evidence="7">
    <location>
        <begin position="58"/>
        <end position="121"/>
    </location>
</feature>
<dbReference type="EnsemblPlants" id="OPUNC03G17990.1">
    <property type="protein sequence ID" value="OPUNC03G17990.1"/>
    <property type="gene ID" value="OPUNC03G17990"/>
</dbReference>
<organism evidence="8">
    <name type="scientific">Oryza punctata</name>
    <name type="common">Red rice</name>
    <dbReference type="NCBI Taxonomy" id="4537"/>
    <lineage>
        <taxon>Eukaryota</taxon>
        <taxon>Viridiplantae</taxon>
        <taxon>Streptophyta</taxon>
        <taxon>Embryophyta</taxon>
        <taxon>Tracheophyta</taxon>
        <taxon>Spermatophyta</taxon>
        <taxon>Magnoliopsida</taxon>
        <taxon>Liliopsida</taxon>
        <taxon>Poales</taxon>
        <taxon>Poaceae</taxon>
        <taxon>BOP clade</taxon>
        <taxon>Oryzoideae</taxon>
        <taxon>Oryzeae</taxon>
        <taxon>Oryzinae</taxon>
        <taxon>Oryza</taxon>
    </lineage>
</organism>
<accession>A0A0E0KE83</accession>
<evidence type="ECO:0000256" key="5">
    <source>
        <dbReference type="ARBA" id="ARBA00024045"/>
    </source>
</evidence>
<dbReference type="PANTHER" id="PTHR45811:SF17">
    <property type="entry name" value="HEAVY METAL-ASSOCIATED DOMAIN CONTAINING PROTEIN"/>
    <property type="match status" value="1"/>
</dbReference>
<dbReference type="AlphaFoldDB" id="A0A0E0KE83"/>
<dbReference type="Proteomes" id="UP000026962">
    <property type="component" value="Chromosome 3"/>
</dbReference>
<name>A0A0E0KE83_ORYPU</name>
<comment type="similarity">
    <text evidence="5">Belongs to the HIPP family.</text>
</comment>
<evidence type="ECO:0000259" key="7">
    <source>
        <dbReference type="PROSITE" id="PS50846"/>
    </source>
</evidence>
<keyword evidence="9" id="KW-1185">Reference proteome</keyword>
<sequence length="192" mass="20419">MRYTQPLSLSLIDRAESRSSIEREGEGASLAFKLLTSPAPLLRLPPPRARSINQPINRHKIVIKVDFIRAKCKAVAMTVVAKIPGVKSLAADEEKGTMTVVGEVDVVQVVSELRKAKFAAEVVSVGPEKEPEKKPEAAPKKPDEPPKKPDPPPPCCPGCNSCRPACQCAAAAPGGGVLLYEVEADGYGCIIA</sequence>
<evidence type="ECO:0000313" key="8">
    <source>
        <dbReference type="EnsemblPlants" id="OPUNC03G17990.1"/>
    </source>
</evidence>
<evidence type="ECO:0000313" key="9">
    <source>
        <dbReference type="Proteomes" id="UP000026962"/>
    </source>
</evidence>
<keyword evidence="3" id="KW-0449">Lipoprotein</keyword>
<feature type="region of interest" description="Disordered" evidence="6">
    <location>
        <begin position="124"/>
        <end position="153"/>
    </location>
</feature>
<dbReference type="Gene3D" id="3.30.70.100">
    <property type="match status" value="1"/>
</dbReference>